<keyword evidence="1" id="KW-0472">Membrane</keyword>
<keyword evidence="3" id="KW-1185">Reference proteome</keyword>
<name>A0ABY8Q450_9RHOB</name>
<evidence type="ECO:0000313" key="3">
    <source>
        <dbReference type="Proteomes" id="UP001230978"/>
    </source>
</evidence>
<evidence type="ECO:0000313" key="2">
    <source>
        <dbReference type="EMBL" id="WGV14886.1"/>
    </source>
</evidence>
<sequence length="63" mass="6976">MSDATHGFPIHRPDPEFGQDYGRAYALPGESIPRIGLARGWWLVPSLAFGLAGWGFLIQALFF</sequence>
<accession>A0ABY8Q450</accession>
<reference evidence="2 3" key="1">
    <citation type="submission" date="2023-04" db="EMBL/GenBank/DDBJ databases">
        <title>YMD61, complete Genome.</title>
        <authorList>
            <person name="Zhang J."/>
        </authorList>
    </citation>
    <scope>NUCLEOTIDE SEQUENCE [LARGE SCALE GENOMIC DNA]</scope>
    <source>
        <strain evidence="2 3">YMD61</strain>
    </source>
</reference>
<gene>
    <name evidence="2" type="ORF">QF092_11380</name>
</gene>
<proteinExistence type="predicted"/>
<feature type="transmembrane region" description="Helical" evidence="1">
    <location>
        <begin position="41"/>
        <end position="62"/>
    </location>
</feature>
<dbReference type="EMBL" id="CP124535">
    <property type="protein sequence ID" value="WGV14886.1"/>
    <property type="molecule type" value="Genomic_DNA"/>
</dbReference>
<keyword evidence="1" id="KW-0812">Transmembrane</keyword>
<evidence type="ECO:0000256" key="1">
    <source>
        <dbReference type="SAM" id="Phobius"/>
    </source>
</evidence>
<dbReference type="RefSeq" id="WP_281464016.1">
    <property type="nucleotide sequence ID" value="NZ_CP124535.1"/>
</dbReference>
<protein>
    <submittedName>
        <fullName evidence="2">Uncharacterized protein</fullName>
    </submittedName>
</protein>
<organism evidence="2 3">
    <name type="scientific">Fuscovulum ytuae</name>
    <dbReference type="NCBI Taxonomy" id="3042299"/>
    <lineage>
        <taxon>Bacteria</taxon>
        <taxon>Pseudomonadati</taxon>
        <taxon>Pseudomonadota</taxon>
        <taxon>Alphaproteobacteria</taxon>
        <taxon>Rhodobacterales</taxon>
        <taxon>Paracoccaceae</taxon>
        <taxon>Fuscovulum</taxon>
    </lineage>
</organism>
<dbReference type="Proteomes" id="UP001230978">
    <property type="component" value="Chromosome"/>
</dbReference>
<keyword evidence="1" id="KW-1133">Transmembrane helix</keyword>